<feature type="region of interest" description="Disordered" evidence="8">
    <location>
        <begin position="51"/>
        <end position="87"/>
    </location>
</feature>
<evidence type="ECO:0000256" key="8">
    <source>
        <dbReference type="SAM" id="MobiDB-lite"/>
    </source>
</evidence>
<keyword evidence="7" id="KW-0175">Coiled coil</keyword>
<dbReference type="GO" id="GO:0004674">
    <property type="term" value="F:protein serine/threonine kinase activity"/>
    <property type="evidence" value="ECO:0007669"/>
    <property type="project" value="UniProtKB-KW"/>
</dbReference>
<dbReference type="RefSeq" id="XP_038780763.1">
    <property type="nucleotide sequence ID" value="XM_038924835.1"/>
</dbReference>
<dbReference type="FunFam" id="3.30.200.20:FF:000131">
    <property type="entry name" value="Dual specificity protein kinase TTK"/>
    <property type="match status" value="1"/>
</dbReference>
<evidence type="ECO:0000256" key="2">
    <source>
        <dbReference type="ARBA" id="ARBA00022679"/>
    </source>
</evidence>
<dbReference type="InterPro" id="IPR017441">
    <property type="entry name" value="Protein_kinase_ATP_BS"/>
</dbReference>
<dbReference type="Gene3D" id="3.30.200.20">
    <property type="entry name" value="Phosphorylase Kinase, domain 1"/>
    <property type="match status" value="1"/>
</dbReference>
<dbReference type="InterPro" id="IPR011009">
    <property type="entry name" value="Kinase-like_dom_sf"/>
</dbReference>
<dbReference type="KEGG" id="bnn:FOA43_004605"/>
<keyword evidence="4" id="KW-0418">Kinase</keyword>
<feature type="coiled-coil region" evidence="7">
    <location>
        <begin position="250"/>
        <end position="285"/>
    </location>
</feature>
<keyword evidence="5 6" id="KW-0067">ATP-binding</keyword>
<keyword evidence="11" id="KW-1185">Reference proteome</keyword>
<dbReference type="InterPro" id="IPR000719">
    <property type="entry name" value="Prot_kinase_dom"/>
</dbReference>
<dbReference type="GO" id="GO:0000776">
    <property type="term" value="C:kinetochore"/>
    <property type="evidence" value="ECO:0007669"/>
    <property type="project" value="TreeGrafter"/>
</dbReference>
<dbReference type="SMART" id="SM00220">
    <property type="entry name" value="S_TKc"/>
    <property type="match status" value="1"/>
</dbReference>
<keyword evidence="3 6" id="KW-0547">Nucleotide-binding</keyword>
<sequence>MDRRDQNVKLDYTFLEGDSDEELSPPALSTYALSLLEEGKEKVRESFRGPLTVTTNSAGHSTTQSPTSKVVSHSIGRSGRVRHSRLKAKLDLGAPRRVSDNSSREYSTYGISAHATPSYTSLTKLSSVNTDTKASSVKARKRSLVVTPKHVKTGYSPVVKRSDSSSTPYNRDGILDIEELSVTPVKVGHGASMDEMYDTPEQVRRALTPLSENRQNLIDVWGSPKMLNKDHKSVNWKDDKGYGSSPAHFKQVLEQELRKQREQILKEVREQHEKEDQQRETYLLQRSEKEHKKWLDEIRTRDSVSSTVPQVSQTASSDVICVKTQAFKLEQEIGKGGSSKVYRAKRITKGSHGVMDYAIKVVKFDQHDQATISEFKGEVKMLKKLKDEERVVELKDFELKPTSLVMVMECGEIDLAQILQARASKPFDLEFVRYHTREVFKCVKAVHEAGVVHSDLKPANFLFVRGTLKLIDFGISNSLSDETVNIYRDCQMGTPNYMAPETLTVSNTSADHSSGDSGVWKVGKPADIWSCGCIIYQMCYGKPPYSGYPGHKKILAITNPKIDITYPRMSSNGGPLIDRLVLDTMQRCLKRDPAQRATATELLSMPFLNPKVVTQTFMGDLVRNAVQFGLNNPGISDRKVEKLVENIWNKVDEYC</sequence>
<dbReference type="SUPFAM" id="SSF56112">
    <property type="entry name" value="Protein kinase-like (PK-like)"/>
    <property type="match status" value="1"/>
</dbReference>
<name>A0A875S8F5_EENNA</name>
<evidence type="ECO:0000256" key="6">
    <source>
        <dbReference type="PROSITE-ProRule" id="PRU10141"/>
    </source>
</evidence>
<dbReference type="InterPro" id="IPR008271">
    <property type="entry name" value="Ser/Thr_kinase_AS"/>
</dbReference>
<evidence type="ECO:0000313" key="11">
    <source>
        <dbReference type="Proteomes" id="UP000662931"/>
    </source>
</evidence>
<protein>
    <recommendedName>
        <fullName evidence="9">Protein kinase domain-containing protein</fullName>
    </recommendedName>
</protein>
<evidence type="ECO:0000259" key="9">
    <source>
        <dbReference type="PROSITE" id="PS50011"/>
    </source>
</evidence>
<organism evidence="10 11">
    <name type="scientific">Eeniella nana</name>
    <name type="common">Yeast</name>
    <name type="synonym">Brettanomyces nanus</name>
    <dbReference type="NCBI Taxonomy" id="13502"/>
    <lineage>
        <taxon>Eukaryota</taxon>
        <taxon>Fungi</taxon>
        <taxon>Dikarya</taxon>
        <taxon>Ascomycota</taxon>
        <taxon>Saccharomycotina</taxon>
        <taxon>Pichiomycetes</taxon>
        <taxon>Pichiales</taxon>
        <taxon>Pichiaceae</taxon>
        <taxon>Brettanomyces</taxon>
    </lineage>
</organism>
<gene>
    <name evidence="10" type="ORF">FOA43_004605</name>
</gene>
<dbReference type="PROSITE" id="PS00107">
    <property type="entry name" value="PROTEIN_KINASE_ATP"/>
    <property type="match status" value="1"/>
</dbReference>
<dbReference type="GO" id="GO:0005524">
    <property type="term" value="F:ATP binding"/>
    <property type="evidence" value="ECO:0007669"/>
    <property type="project" value="UniProtKB-UniRule"/>
</dbReference>
<reference evidence="10" key="1">
    <citation type="submission" date="2020-10" db="EMBL/GenBank/DDBJ databases">
        <authorList>
            <person name="Roach M.J.R."/>
        </authorList>
    </citation>
    <scope>NUCLEOTIDE SEQUENCE</scope>
    <source>
        <strain evidence="10">CBS 1945</strain>
    </source>
</reference>
<keyword evidence="1" id="KW-0723">Serine/threonine-protein kinase</keyword>
<evidence type="ECO:0000256" key="5">
    <source>
        <dbReference type="ARBA" id="ARBA00022840"/>
    </source>
</evidence>
<feature type="binding site" evidence="6">
    <location>
        <position position="360"/>
    </location>
    <ligand>
        <name>ATP</name>
        <dbReference type="ChEBI" id="CHEBI:30616"/>
    </ligand>
</feature>
<dbReference type="GO" id="GO:0005634">
    <property type="term" value="C:nucleus"/>
    <property type="evidence" value="ECO:0007669"/>
    <property type="project" value="TreeGrafter"/>
</dbReference>
<dbReference type="GO" id="GO:0030447">
    <property type="term" value="P:filamentous growth"/>
    <property type="evidence" value="ECO:0007669"/>
    <property type="project" value="UniProtKB-ARBA"/>
</dbReference>
<dbReference type="OrthoDB" id="20524at2759"/>
<evidence type="ECO:0000313" key="10">
    <source>
        <dbReference type="EMBL" id="QPG77198.1"/>
    </source>
</evidence>
<dbReference type="PROSITE" id="PS50011">
    <property type="entry name" value="PROTEIN_KINASE_DOM"/>
    <property type="match status" value="1"/>
</dbReference>
<dbReference type="Proteomes" id="UP000662931">
    <property type="component" value="Chromosome 4"/>
</dbReference>
<evidence type="ECO:0000256" key="7">
    <source>
        <dbReference type="SAM" id="Coils"/>
    </source>
</evidence>
<dbReference type="GO" id="GO:0007059">
    <property type="term" value="P:chromosome segregation"/>
    <property type="evidence" value="ECO:0007669"/>
    <property type="project" value="TreeGrafter"/>
</dbReference>
<dbReference type="Pfam" id="PF00069">
    <property type="entry name" value="Pkinase"/>
    <property type="match status" value="1"/>
</dbReference>
<dbReference type="EMBL" id="CP064815">
    <property type="protein sequence ID" value="QPG77198.1"/>
    <property type="molecule type" value="Genomic_DNA"/>
</dbReference>
<dbReference type="PANTHER" id="PTHR22974">
    <property type="entry name" value="MIXED LINEAGE PROTEIN KINASE"/>
    <property type="match status" value="1"/>
</dbReference>
<dbReference type="GeneID" id="62198005"/>
<dbReference type="AlphaFoldDB" id="A0A875S8F5"/>
<evidence type="ECO:0000256" key="3">
    <source>
        <dbReference type="ARBA" id="ARBA00022741"/>
    </source>
</evidence>
<dbReference type="PROSITE" id="PS00108">
    <property type="entry name" value="PROTEIN_KINASE_ST"/>
    <property type="match status" value="1"/>
</dbReference>
<proteinExistence type="predicted"/>
<evidence type="ECO:0000256" key="4">
    <source>
        <dbReference type="ARBA" id="ARBA00022777"/>
    </source>
</evidence>
<accession>A0A875S8F5</accession>
<evidence type="ECO:0000256" key="1">
    <source>
        <dbReference type="ARBA" id="ARBA00022527"/>
    </source>
</evidence>
<dbReference type="GO" id="GO:0007094">
    <property type="term" value="P:mitotic spindle assembly checkpoint signaling"/>
    <property type="evidence" value="ECO:0007669"/>
    <property type="project" value="TreeGrafter"/>
</dbReference>
<dbReference type="GO" id="GO:0034501">
    <property type="term" value="P:protein localization to kinetochore"/>
    <property type="evidence" value="ECO:0007669"/>
    <property type="project" value="TreeGrafter"/>
</dbReference>
<keyword evidence="2" id="KW-0808">Transferase</keyword>
<dbReference type="Gene3D" id="1.10.510.10">
    <property type="entry name" value="Transferase(Phosphotransferase) domain 1"/>
    <property type="match status" value="1"/>
</dbReference>
<dbReference type="GO" id="GO:0033316">
    <property type="term" value="P:meiotic spindle assembly checkpoint signaling"/>
    <property type="evidence" value="ECO:0007669"/>
    <property type="project" value="TreeGrafter"/>
</dbReference>
<dbReference type="GO" id="GO:0004712">
    <property type="term" value="F:protein serine/threonine/tyrosine kinase activity"/>
    <property type="evidence" value="ECO:0007669"/>
    <property type="project" value="TreeGrafter"/>
</dbReference>
<feature type="compositionally biased region" description="Polar residues" evidence="8">
    <location>
        <begin position="52"/>
        <end position="71"/>
    </location>
</feature>
<feature type="domain" description="Protein kinase" evidence="9">
    <location>
        <begin position="327"/>
        <end position="608"/>
    </location>
</feature>
<dbReference type="PANTHER" id="PTHR22974:SF21">
    <property type="entry name" value="DUAL SPECIFICITY PROTEIN KINASE TTK"/>
    <property type="match status" value="1"/>
</dbReference>